<dbReference type="AlphaFoldDB" id="A0A3P3Y0B2"/>
<organism evidence="2 3">
    <name type="scientific">Plasmodiophora brassicae</name>
    <name type="common">Clubroot disease agent</name>
    <dbReference type="NCBI Taxonomy" id="37360"/>
    <lineage>
        <taxon>Eukaryota</taxon>
        <taxon>Sar</taxon>
        <taxon>Rhizaria</taxon>
        <taxon>Endomyxa</taxon>
        <taxon>Phytomyxea</taxon>
        <taxon>Plasmodiophorida</taxon>
        <taxon>Plasmodiophoridae</taxon>
        <taxon>Plasmodiophora</taxon>
    </lineage>
</organism>
<dbReference type="Proteomes" id="UP000290189">
    <property type="component" value="Unassembled WGS sequence"/>
</dbReference>
<feature type="region of interest" description="Disordered" evidence="1">
    <location>
        <begin position="1"/>
        <end position="23"/>
    </location>
</feature>
<feature type="compositionally biased region" description="Low complexity" evidence="1">
    <location>
        <begin position="495"/>
        <end position="509"/>
    </location>
</feature>
<keyword evidence="2" id="KW-0496">Mitochondrion</keyword>
<sequence>MSTSDAAAAPPEATTDTSLAAPRLAHHHTVSSISQVSRATISDIEDDPATTNTLWDTLLKVPRLDDPEGSPINRPHIRRSLSSIIVGQATAAHEAHHTRSTTRCSTPAFGEGNDEPGCEVKPSSYLALSLLRRPSMACLTLNATAARAGRHRIEHLESPALVVESRTSTAGFVNADVDSGEAPDAHDGTLGAPAARAGLAADPDKRHRRHRSSYGREPRPTSLLLQAPDAAASTAGDEQSNTDAHDSWSAYLDTSCDSASNYGQGDDRKRGGVKVEITNADQGPVHRPSNGASKAPQPMLSIAAKPTSPLSLLIANQRFTMKPQASPDDAKQVVLIEPRQTGDDQPAAPSYVIIQAATISEALAVLSAEQQAGRSSSVPSAAPAPPRRRAPSRAIRRSLVSTCKELVVESLQEERRRMRRRPSASVPLNDLVVALLHHARRPTVSRRRRSRKSNVNSEAGSSDESSDDGEFSSSYDDTSVARPTLSRYRRRRSSARAAGPRRSSASGAR</sequence>
<feature type="compositionally biased region" description="Low complexity" evidence="1">
    <location>
        <begin position="471"/>
        <end position="486"/>
    </location>
</feature>
<feature type="compositionally biased region" description="Low complexity" evidence="1">
    <location>
        <begin position="190"/>
        <end position="201"/>
    </location>
</feature>
<feature type="region of interest" description="Disordered" evidence="1">
    <location>
        <begin position="373"/>
        <end position="396"/>
    </location>
</feature>
<feature type="region of interest" description="Disordered" evidence="1">
    <location>
        <begin position="174"/>
        <end position="245"/>
    </location>
</feature>
<feature type="compositionally biased region" description="Low complexity" evidence="1">
    <location>
        <begin position="453"/>
        <end position="463"/>
    </location>
</feature>
<evidence type="ECO:0000313" key="3">
    <source>
        <dbReference type="Proteomes" id="UP000290189"/>
    </source>
</evidence>
<reference evidence="2 3" key="1">
    <citation type="submission" date="2018-03" db="EMBL/GenBank/DDBJ databases">
        <authorList>
            <person name="Fogelqvist J."/>
        </authorList>
    </citation>
    <scope>NUCLEOTIDE SEQUENCE [LARGE SCALE GENOMIC DNA]</scope>
</reference>
<feature type="region of interest" description="Disordered" evidence="1">
    <location>
        <begin position="441"/>
        <end position="509"/>
    </location>
</feature>
<proteinExistence type="predicted"/>
<feature type="region of interest" description="Disordered" evidence="1">
    <location>
        <begin position="278"/>
        <end position="297"/>
    </location>
</feature>
<feature type="compositionally biased region" description="Basic residues" evidence="1">
    <location>
        <begin position="441"/>
        <end position="452"/>
    </location>
</feature>
<name>A0A3P3Y0B2_PLABS</name>
<accession>A0A3P3Y0B2</accession>
<evidence type="ECO:0000313" key="2">
    <source>
        <dbReference type="EMBL" id="SPQ93631.1"/>
    </source>
</evidence>
<gene>
    <name evidence="2" type="ORF">PLBR_LOCUS846</name>
</gene>
<geneLocation type="mitochondrion" evidence="2"/>
<feature type="compositionally biased region" description="Low complexity" evidence="1">
    <location>
        <begin position="1"/>
        <end position="18"/>
    </location>
</feature>
<protein>
    <submittedName>
        <fullName evidence="2">Uncharacterized protein</fullName>
    </submittedName>
</protein>
<feature type="compositionally biased region" description="Basic residues" evidence="1">
    <location>
        <begin position="386"/>
        <end position="396"/>
    </location>
</feature>
<dbReference type="EMBL" id="OVEO01000001">
    <property type="protein sequence ID" value="SPQ93631.1"/>
    <property type="molecule type" value="Genomic_DNA"/>
</dbReference>
<evidence type="ECO:0000256" key="1">
    <source>
        <dbReference type="SAM" id="MobiDB-lite"/>
    </source>
</evidence>